<dbReference type="PANTHER" id="PTHR31115">
    <property type="entry name" value="OS05G0107300 PROTEIN"/>
    <property type="match status" value="1"/>
</dbReference>
<dbReference type="InParanoid" id="A0A2P5EF26"/>
<dbReference type="Proteomes" id="UP000237000">
    <property type="component" value="Unassembled WGS sequence"/>
</dbReference>
<feature type="compositionally biased region" description="Polar residues" evidence="1">
    <location>
        <begin position="7"/>
        <end position="33"/>
    </location>
</feature>
<sequence>MAGNARFESNSASPDDSGFSGSNPNGQRGSYPNASLDRSGSFRESGESRMFSSGASTPRGSSASAGDLPAITQYLTLDPITIENHKYTRLGELRRALGIISFGSTAEDNSFGAAHSKPAPAVGTEELKRFKASVQDASNKAKVRGKIFDESLQKLNQYCEVFNSKKQQRNEIITNERSGGFNLLKIGTQSSRNPIELVNQKMEERTKNVVMNKRVRSSVAEIRAEGQTNNLARRPLVIGKDRDMLRDCGEGSDVVDEKIRRLPAAGETWDRKMKRKRSVGPLLGRPLDDGEPKRVMHHKLNNDPASTSCEAQTLRSGPLNSTSKFDGSSLPGSSNGRDGRAISKNELDKVSLSRDSMAASSKERLKGNNKLNGREDSQIPSSNPLIKGKASRAPRSGPVVAGNLSPNFPRTSGSLEGWEQTANVNKIHSVSGANNRNRPMPTGSSSPPMAKWVGQRPQKISRNRRANLVSPVSNHDEVQISPEGCSPSDLGTKLTFSATNGSLGRGMSNGAQQFKLKHENISSPTRLSESEDSGACENRESRLKEKGIGSSEVADKGADAFQNTVPSTLLTKKTKITIKEESGDSVRRQGRSGRGSSFPKVNISPVKEKLENLASAKPLKSTRLGSERNGSKSGRPPLKKISERKGSARLGHISATGSPDFTGEPDDDREELLAAASFACNASNLACSSPFWKKMQPLFAPVNVEEISNLKEQLNFMEVNYDSLSQMFGLGNDVLNNFFLEENFESQAHASGKGRSLQDQVLDLDTVGEKLNSEGRKNVPPLYQRVLSALIMDDETEEFEEDRGGRVTCFQHSVGQFSSDADFKQSNMVGFESEGESIFDPQTLRQCAVDRFSCNGSGNITKGTHIHEELFSNNLLNGDQGVPHLDYGSFTESFEDGVGGTLSIRPNATGISSFDYPYEQMSMEDKLLLELQSVGLYPEIVPDLADGDDEAINSDILGQQRRLFEQVGKTKVQLKTIIEAIEGGDEVEKRGIEQLAMERLVELSYKKLLATRGSFASKHGVAKVPKQVAVGFMKRTLARCQRFEGNGKSCFSELALRDAIYAVPPRESDPELTSRLGPAMKLAPETQNSQLERRLSGPLFDWAEQYDHYNDKFGKNSSNAFGSLTHSSEQDFAKTGPIMNRGKKKEVLLDDVSGSPSLKATSNFGHNLLGGAKGKRSERERDKDTSARNSTLKAGRLPLGNYKGERKTKTKPKQKTAQLSTSGNGLINSMHPSSTGFDEIVGNGSNRKREVGLMSHGSNPDDQCTEIREPMDFTNLPLHDLDSIELGVNDLGGHQDLSTWLNIEEDGLQDNDAMGLDIPMDDLSDLNMLL</sequence>
<accession>A0A2P5EF26</accession>
<dbReference type="PANTHER" id="PTHR31115:SF2">
    <property type="entry name" value="OS05G0107300 PROTEIN"/>
    <property type="match status" value="1"/>
</dbReference>
<proteinExistence type="predicted"/>
<gene>
    <name evidence="2" type="ORF">TorRG33x02_200450</name>
</gene>
<dbReference type="OrthoDB" id="1915143at2759"/>
<feature type="region of interest" description="Disordered" evidence="1">
    <location>
        <begin position="1154"/>
        <end position="1232"/>
    </location>
</feature>
<feature type="region of interest" description="Disordered" evidence="1">
    <location>
        <begin position="1"/>
        <end position="66"/>
    </location>
</feature>
<feature type="compositionally biased region" description="Polar residues" evidence="1">
    <location>
        <begin position="1217"/>
        <end position="1232"/>
    </location>
</feature>
<comment type="caution">
    <text evidence="2">The sequence shown here is derived from an EMBL/GenBank/DDBJ whole genome shotgun (WGS) entry which is preliminary data.</text>
</comment>
<feature type="compositionally biased region" description="Polar residues" evidence="1">
    <location>
        <begin position="303"/>
        <end position="336"/>
    </location>
</feature>
<keyword evidence="3" id="KW-1185">Reference proteome</keyword>
<feature type="region of interest" description="Disordered" evidence="1">
    <location>
        <begin position="518"/>
        <end position="560"/>
    </location>
</feature>
<feature type="compositionally biased region" description="Polar residues" evidence="1">
    <location>
        <begin position="429"/>
        <end position="447"/>
    </location>
</feature>
<feature type="compositionally biased region" description="Basic and acidic residues" evidence="1">
    <location>
        <begin position="337"/>
        <end position="352"/>
    </location>
</feature>
<feature type="compositionally biased region" description="Basic and acidic residues" evidence="1">
    <location>
        <begin position="361"/>
        <end position="377"/>
    </location>
</feature>
<reference evidence="3" key="1">
    <citation type="submission" date="2016-06" db="EMBL/GenBank/DDBJ databases">
        <title>Parallel loss of symbiosis genes in relatives of nitrogen-fixing non-legume Parasponia.</title>
        <authorList>
            <person name="Van Velzen R."/>
            <person name="Holmer R."/>
            <person name="Bu F."/>
            <person name="Rutten L."/>
            <person name="Van Zeijl A."/>
            <person name="Liu W."/>
            <person name="Santuari L."/>
            <person name="Cao Q."/>
            <person name="Sharma T."/>
            <person name="Shen D."/>
            <person name="Roswanjaya Y."/>
            <person name="Wardhani T."/>
            <person name="Kalhor M.S."/>
            <person name="Jansen J."/>
            <person name="Van den Hoogen J."/>
            <person name="Gungor B."/>
            <person name="Hartog M."/>
            <person name="Hontelez J."/>
            <person name="Verver J."/>
            <person name="Yang W.-C."/>
            <person name="Schijlen E."/>
            <person name="Repin R."/>
            <person name="Schilthuizen M."/>
            <person name="Schranz E."/>
            <person name="Heidstra R."/>
            <person name="Miyata K."/>
            <person name="Fedorova E."/>
            <person name="Kohlen W."/>
            <person name="Bisseling T."/>
            <person name="Smit S."/>
            <person name="Geurts R."/>
        </authorList>
    </citation>
    <scope>NUCLEOTIDE SEQUENCE [LARGE SCALE GENOMIC DNA]</scope>
    <source>
        <strain evidence="3">cv. RG33-2</strain>
    </source>
</reference>
<organism evidence="2 3">
    <name type="scientific">Trema orientale</name>
    <name type="common">Charcoal tree</name>
    <name type="synonym">Celtis orientalis</name>
    <dbReference type="NCBI Taxonomy" id="63057"/>
    <lineage>
        <taxon>Eukaryota</taxon>
        <taxon>Viridiplantae</taxon>
        <taxon>Streptophyta</taxon>
        <taxon>Embryophyta</taxon>
        <taxon>Tracheophyta</taxon>
        <taxon>Spermatophyta</taxon>
        <taxon>Magnoliopsida</taxon>
        <taxon>eudicotyledons</taxon>
        <taxon>Gunneridae</taxon>
        <taxon>Pentapetalae</taxon>
        <taxon>rosids</taxon>
        <taxon>fabids</taxon>
        <taxon>Rosales</taxon>
        <taxon>Cannabaceae</taxon>
        <taxon>Trema</taxon>
    </lineage>
</organism>
<protein>
    <submittedName>
        <fullName evidence="2">Spectrin beta chain, brain</fullName>
    </submittedName>
</protein>
<feature type="compositionally biased region" description="Polar residues" evidence="1">
    <location>
        <begin position="50"/>
        <end position="64"/>
    </location>
</feature>
<feature type="region of interest" description="Disordered" evidence="1">
    <location>
        <begin position="270"/>
        <end position="415"/>
    </location>
</feature>
<feature type="region of interest" description="Disordered" evidence="1">
    <location>
        <begin position="580"/>
        <end position="667"/>
    </location>
</feature>
<name>A0A2P5EF26_TREOI</name>
<dbReference type="STRING" id="63057.A0A2P5EF26"/>
<evidence type="ECO:0000313" key="2">
    <source>
        <dbReference type="EMBL" id="PON84147.1"/>
    </source>
</evidence>
<evidence type="ECO:0000313" key="3">
    <source>
        <dbReference type="Proteomes" id="UP000237000"/>
    </source>
</evidence>
<feature type="compositionally biased region" description="Polar residues" evidence="1">
    <location>
        <begin position="1154"/>
        <end position="1165"/>
    </location>
</feature>
<feature type="compositionally biased region" description="Basic and acidic residues" evidence="1">
    <location>
        <begin position="1175"/>
        <end position="1186"/>
    </location>
</feature>
<feature type="compositionally biased region" description="Basic and acidic residues" evidence="1">
    <location>
        <begin position="537"/>
        <end position="558"/>
    </location>
</feature>
<feature type="region of interest" description="Disordered" evidence="1">
    <location>
        <begin position="429"/>
        <end position="466"/>
    </location>
</feature>
<dbReference type="EMBL" id="JXTC01000167">
    <property type="protein sequence ID" value="PON84147.1"/>
    <property type="molecule type" value="Genomic_DNA"/>
</dbReference>
<evidence type="ECO:0000256" key="1">
    <source>
        <dbReference type="SAM" id="MobiDB-lite"/>
    </source>
</evidence>
<feature type="compositionally biased region" description="Polar residues" evidence="1">
    <location>
        <begin position="404"/>
        <end position="415"/>
    </location>
</feature>